<feature type="transmembrane region" description="Helical" evidence="1">
    <location>
        <begin position="93"/>
        <end position="112"/>
    </location>
</feature>
<evidence type="ECO:0000313" key="2">
    <source>
        <dbReference type="EMBL" id="OGF82474.1"/>
    </source>
</evidence>
<feature type="transmembrane region" description="Helical" evidence="1">
    <location>
        <begin position="56"/>
        <end position="73"/>
    </location>
</feature>
<comment type="caution">
    <text evidence="2">The sequence shown here is derived from an EMBL/GenBank/DDBJ whole genome shotgun (WGS) entry which is preliminary data.</text>
</comment>
<evidence type="ECO:0000313" key="3">
    <source>
        <dbReference type="Proteomes" id="UP000178684"/>
    </source>
</evidence>
<keyword evidence="1" id="KW-0472">Membrane</keyword>
<evidence type="ECO:0008006" key="4">
    <source>
        <dbReference type="Google" id="ProtNLM"/>
    </source>
</evidence>
<proteinExistence type="predicted"/>
<reference evidence="2 3" key="1">
    <citation type="journal article" date="2016" name="Nat. Commun.">
        <title>Thousands of microbial genomes shed light on interconnected biogeochemical processes in an aquifer system.</title>
        <authorList>
            <person name="Anantharaman K."/>
            <person name="Brown C.T."/>
            <person name="Hug L.A."/>
            <person name="Sharon I."/>
            <person name="Castelle C.J."/>
            <person name="Probst A.J."/>
            <person name="Thomas B.C."/>
            <person name="Singh A."/>
            <person name="Wilkins M.J."/>
            <person name="Karaoz U."/>
            <person name="Brodie E.L."/>
            <person name="Williams K.H."/>
            <person name="Hubbard S.S."/>
            <person name="Banfield J.F."/>
        </authorList>
    </citation>
    <scope>NUCLEOTIDE SEQUENCE [LARGE SCALE GENOMIC DNA]</scope>
</reference>
<dbReference type="Pfam" id="PF09997">
    <property type="entry name" value="DUF2238"/>
    <property type="match status" value="1"/>
</dbReference>
<feature type="transmembrane region" description="Helical" evidence="1">
    <location>
        <begin position="119"/>
        <end position="138"/>
    </location>
</feature>
<protein>
    <recommendedName>
        <fullName evidence="4">DUF2238 domain-containing protein</fullName>
    </recommendedName>
</protein>
<keyword evidence="1" id="KW-0812">Transmembrane</keyword>
<sequence length="187" mass="20899">MILARLLILGLAAFEFSNLFGILDFTLDFSWVGLIVTSLGVFAVIEGVYYISKRNGATLPVFPYYFVAFSLWFDAMGDVGHFYGNLAWYDQAAHFLGGAAVMSVALGIFSRYQEKYKMPLLSIIFISLAFTALFGDLYEMEEYLEDKFYHGHQVRLGDGPDTANDLMLNLSGGAVVGLLYFSSKRKI</sequence>
<feature type="transmembrane region" description="Helical" evidence="1">
    <location>
        <begin position="166"/>
        <end position="183"/>
    </location>
</feature>
<dbReference type="EMBL" id="MFIE01000018">
    <property type="protein sequence ID" value="OGF82474.1"/>
    <property type="molecule type" value="Genomic_DNA"/>
</dbReference>
<name>A0A1F5X3K7_9BACT</name>
<accession>A0A1F5X3K7</accession>
<dbReference type="InterPro" id="IPR014509">
    <property type="entry name" value="YjdF-like"/>
</dbReference>
<feature type="transmembrane region" description="Helical" evidence="1">
    <location>
        <begin position="29"/>
        <end position="49"/>
    </location>
</feature>
<evidence type="ECO:0000256" key="1">
    <source>
        <dbReference type="SAM" id="Phobius"/>
    </source>
</evidence>
<keyword evidence="1" id="KW-1133">Transmembrane helix</keyword>
<dbReference type="AlphaFoldDB" id="A0A1F5X3K7"/>
<dbReference type="Proteomes" id="UP000178684">
    <property type="component" value="Unassembled WGS sequence"/>
</dbReference>
<gene>
    <name evidence="2" type="ORF">A3B18_00640</name>
</gene>
<organism evidence="2 3">
    <name type="scientific">Candidatus Giovannonibacteria bacterium RIFCSPLOWO2_01_FULL_46_13</name>
    <dbReference type="NCBI Taxonomy" id="1798352"/>
    <lineage>
        <taxon>Bacteria</taxon>
        <taxon>Candidatus Giovannoniibacteriota</taxon>
    </lineage>
</organism>